<dbReference type="Pfam" id="PF21889">
    <property type="entry name" value="TPR1-like_2nd"/>
    <property type="match status" value="1"/>
</dbReference>
<dbReference type="InterPro" id="IPR006595">
    <property type="entry name" value="CTLH_C"/>
</dbReference>
<organism evidence="5 6">
    <name type="scientific">Rotaria socialis</name>
    <dbReference type="NCBI Taxonomy" id="392032"/>
    <lineage>
        <taxon>Eukaryota</taxon>
        <taxon>Metazoa</taxon>
        <taxon>Spiralia</taxon>
        <taxon>Gnathifera</taxon>
        <taxon>Rotifera</taxon>
        <taxon>Eurotatoria</taxon>
        <taxon>Bdelloidea</taxon>
        <taxon>Philodinida</taxon>
        <taxon>Philodinidae</taxon>
        <taxon>Rotaria</taxon>
    </lineage>
</organism>
<sequence length="331" mass="37005">SDEDVAGCPPPKRARLNTTRSTRNKDSNRQHPTMSTSTNSGGQQQTLSLDNAATASSTPLPLASDPNDNNNSERLKQQTQRLTHHLNGLTSPTIPSPSSAANVSSSNGHEASSANGNNNHFITSSTQTIITGSSYPSNGDSNSSRTFSNSQKEVLRLIGQHLQSVGLSKTVDILIHESGCVLEHEQASNFRELIMSGKWTEAIVALEKLKQYIEERDGIQQMKYLILEQKYFELIEDNHAMEALQCLRYEIQGLKIRTERTHELTTFLMFNSMKDMYKAANWSGKGFLSRQNLMEKLQKFLPPDVMLPPKRLESLLTQAVELQQERCTYHV</sequence>
<evidence type="ECO:0000256" key="2">
    <source>
        <dbReference type="ARBA" id="ARBA00022737"/>
    </source>
</evidence>
<dbReference type="InterPro" id="IPR006594">
    <property type="entry name" value="LisH"/>
</dbReference>
<feature type="region of interest" description="Disordered" evidence="3">
    <location>
        <begin position="53"/>
        <end position="72"/>
    </location>
</feature>
<evidence type="ECO:0000259" key="4">
    <source>
        <dbReference type="PROSITE" id="PS50897"/>
    </source>
</evidence>
<dbReference type="AlphaFoldDB" id="A0A821X5F9"/>
<feature type="domain" description="CTLH" evidence="4">
    <location>
        <begin position="183"/>
        <end position="242"/>
    </location>
</feature>
<protein>
    <recommendedName>
        <fullName evidence="4">CTLH domain-containing protein</fullName>
    </recommendedName>
</protein>
<proteinExistence type="predicted"/>
<evidence type="ECO:0000256" key="1">
    <source>
        <dbReference type="ARBA" id="ARBA00022574"/>
    </source>
</evidence>
<dbReference type="SMART" id="SM00667">
    <property type="entry name" value="LisH"/>
    <property type="match status" value="1"/>
</dbReference>
<keyword evidence="2" id="KW-0677">Repeat</keyword>
<keyword evidence="1" id="KW-0853">WD repeat</keyword>
<comment type="caution">
    <text evidence="5">The sequence shown here is derived from an EMBL/GenBank/DDBJ whole genome shotgun (WGS) entry which is preliminary data.</text>
</comment>
<evidence type="ECO:0000313" key="5">
    <source>
        <dbReference type="EMBL" id="CAF4936518.1"/>
    </source>
</evidence>
<feature type="region of interest" description="Disordered" evidence="3">
    <location>
        <begin position="1"/>
        <end position="46"/>
    </location>
</feature>
<reference evidence="5" key="1">
    <citation type="submission" date="2021-02" db="EMBL/GenBank/DDBJ databases">
        <authorList>
            <person name="Nowell W R."/>
        </authorList>
    </citation>
    <scope>NUCLEOTIDE SEQUENCE</scope>
</reference>
<dbReference type="PANTHER" id="PTHR22838:SF0">
    <property type="entry name" value="WD REPEAT-CONTAINING PROTEIN 26"/>
    <property type="match status" value="1"/>
</dbReference>
<feature type="compositionally biased region" description="Polar residues" evidence="3">
    <location>
        <begin position="108"/>
        <end position="121"/>
    </location>
</feature>
<dbReference type="PROSITE" id="PS50896">
    <property type="entry name" value="LISH"/>
    <property type="match status" value="1"/>
</dbReference>
<dbReference type="InterPro" id="IPR051350">
    <property type="entry name" value="WD_repeat-ST_regulator"/>
</dbReference>
<feature type="non-terminal residue" evidence="5">
    <location>
        <position position="331"/>
    </location>
</feature>
<evidence type="ECO:0000313" key="6">
    <source>
        <dbReference type="Proteomes" id="UP000663848"/>
    </source>
</evidence>
<dbReference type="GO" id="GO:0043161">
    <property type="term" value="P:proteasome-mediated ubiquitin-dependent protein catabolic process"/>
    <property type="evidence" value="ECO:0007669"/>
    <property type="project" value="TreeGrafter"/>
</dbReference>
<dbReference type="GO" id="GO:0034657">
    <property type="term" value="C:GID complex"/>
    <property type="evidence" value="ECO:0007669"/>
    <property type="project" value="TreeGrafter"/>
</dbReference>
<dbReference type="PANTHER" id="PTHR22838">
    <property type="entry name" value="WD REPEAT PROTEIN 26-RELATED"/>
    <property type="match status" value="1"/>
</dbReference>
<feature type="compositionally biased region" description="Polar residues" evidence="3">
    <location>
        <begin position="30"/>
        <end position="46"/>
    </location>
</feature>
<dbReference type="Proteomes" id="UP000663848">
    <property type="component" value="Unassembled WGS sequence"/>
</dbReference>
<evidence type="ECO:0000256" key="3">
    <source>
        <dbReference type="SAM" id="MobiDB-lite"/>
    </source>
</evidence>
<gene>
    <name evidence="5" type="ORF">QYT958_LOCUS32414</name>
</gene>
<feature type="region of interest" description="Disordered" evidence="3">
    <location>
        <begin position="87"/>
        <end position="121"/>
    </location>
</feature>
<dbReference type="EMBL" id="CAJOBR010021176">
    <property type="protein sequence ID" value="CAF4936518.1"/>
    <property type="molecule type" value="Genomic_DNA"/>
</dbReference>
<feature type="non-terminal residue" evidence="5">
    <location>
        <position position="1"/>
    </location>
</feature>
<dbReference type="SMART" id="SM00668">
    <property type="entry name" value="CTLH"/>
    <property type="match status" value="1"/>
</dbReference>
<dbReference type="PROSITE" id="PS50897">
    <property type="entry name" value="CTLH"/>
    <property type="match status" value="1"/>
</dbReference>
<accession>A0A821X5F9</accession>
<name>A0A821X5F9_9BILA</name>
<dbReference type="InterPro" id="IPR054080">
    <property type="entry name" value="TPR1-like_2nd"/>
</dbReference>
<feature type="compositionally biased region" description="Low complexity" evidence="3">
    <location>
        <begin position="90"/>
        <end position="107"/>
    </location>
</feature>